<dbReference type="EMBL" id="JAUZEE010000010">
    <property type="protein sequence ID" value="MDP4302292.1"/>
    <property type="molecule type" value="Genomic_DNA"/>
</dbReference>
<protein>
    <submittedName>
        <fullName evidence="2">Geranylgeranyl reductase family protein</fullName>
    </submittedName>
</protein>
<dbReference type="Gene3D" id="3.50.50.60">
    <property type="entry name" value="FAD/NAD(P)-binding domain"/>
    <property type="match status" value="1"/>
</dbReference>
<dbReference type="Proteomes" id="UP001235760">
    <property type="component" value="Unassembled WGS sequence"/>
</dbReference>
<comment type="caution">
    <text evidence="2">The sequence shown here is derived from an EMBL/GenBank/DDBJ whole genome shotgun (WGS) entry which is preliminary data.</text>
</comment>
<dbReference type="PRINTS" id="PR00368">
    <property type="entry name" value="FADPNR"/>
</dbReference>
<dbReference type="InterPro" id="IPR011777">
    <property type="entry name" value="Geranylgeranyl_Rdtase_fam"/>
</dbReference>
<dbReference type="PANTHER" id="PTHR42685">
    <property type="entry name" value="GERANYLGERANYL DIPHOSPHATE REDUCTASE"/>
    <property type="match status" value="1"/>
</dbReference>
<feature type="domain" description="FAD-binding" evidence="1">
    <location>
        <begin position="47"/>
        <end position="241"/>
    </location>
</feature>
<evidence type="ECO:0000313" key="2">
    <source>
        <dbReference type="EMBL" id="MDP4302292.1"/>
    </source>
</evidence>
<organism evidence="2 3">
    <name type="scientific">Leptothrix discophora</name>
    <dbReference type="NCBI Taxonomy" id="89"/>
    <lineage>
        <taxon>Bacteria</taxon>
        <taxon>Pseudomonadati</taxon>
        <taxon>Pseudomonadota</taxon>
        <taxon>Betaproteobacteria</taxon>
        <taxon>Burkholderiales</taxon>
        <taxon>Sphaerotilaceae</taxon>
        <taxon>Leptothrix</taxon>
    </lineage>
</organism>
<dbReference type="PRINTS" id="PR00411">
    <property type="entry name" value="PNDRDTASEI"/>
</dbReference>
<reference evidence="2 3" key="1">
    <citation type="submission" date="2023-08" db="EMBL/GenBank/DDBJ databases">
        <authorList>
            <person name="Roldan D.M."/>
            <person name="Menes R.J."/>
        </authorList>
    </citation>
    <scope>NUCLEOTIDE SEQUENCE [LARGE SCALE GENOMIC DNA]</scope>
    <source>
        <strain evidence="2 3">CCM 2812</strain>
    </source>
</reference>
<accession>A0ABT9G725</accession>
<gene>
    <name evidence="2" type="ORF">Q8X39_16770</name>
</gene>
<dbReference type="InterPro" id="IPR050407">
    <property type="entry name" value="Geranylgeranyl_reductase"/>
</dbReference>
<dbReference type="SUPFAM" id="SSF51905">
    <property type="entry name" value="FAD/NAD(P)-binding domain"/>
    <property type="match status" value="1"/>
</dbReference>
<proteinExistence type="predicted"/>
<sequence>MTSSDRPTQPAASASAPSEVLPAAVAARLGHDEALRVDGSGEWPATVDVVVVGAGPAGSACAIELARAGRSVLLVDQHDFPRDKVCGEGLIPDAHAALRHLGVLDAVLARAQPVGHVRCVAPRGGQVDVPGQLAVLPRQVLDTLLVQQAQRCGASVRTPWKFDGLTESGGRVRGARLRASADPAQTREVSARWVVMATGAAVPALIKADLCERRTPTGVALRVHVHAPDLADRLTTMDVVWHRALRPGYGWIFPCGDGLFNIGVGAFFQRGESGDGTNLRELFDAFTRVHAPARELMAQARWTGETKGAPLRCTLRGARLGRPGVLATGEAIGSTYDFSGEGIGKAMETGMLAATAIRDEADDSAALARYQAAVAALQPRFDLYEKANRVNHHPWLADLVIWRARRSASVLRRMSGVLNETSNPGNLISLKGLMRLFVTR</sequence>
<name>A0ABT9G725_LEPDI</name>
<dbReference type="NCBIfam" id="TIGR02032">
    <property type="entry name" value="GG-red-SF"/>
    <property type="match status" value="1"/>
</dbReference>
<dbReference type="InterPro" id="IPR036188">
    <property type="entry name" value="FAD/NAD-bd_sf"/>
</dbReference>
<evidence type="ECO:0000313" key="3">
    <source>
        <dbReference type="Proteomes" id="UP001235760"/>
    </source>
</evidence>
<dbReference type="RefSeq" id="WP_305750834.1">
    <property type="nucleotide sequence ID" value="NZ_JAUZEE010000010.1"/>
</dbReference>
<evidence type="ECO:0000259" key="1">
    <source>
        <dbReference type="Pfam" id="PF01494"/>
    </source>
</evidence>
<keyword evidence="3" id="KW-1185">Reference proteome</keyword>
<dbReference type="Pfam" id="PF01494">
    <property type="entry name" value="FAD_binding_3"/>
    <property type="match status" value="1"/>
</dbReference>
<dbReference type="InterPro" id="IPR002938">
    <property type="entry name" value="FAD-bd"/>
</dbReference>
<dbReference type="PANTHER" id="PTHR42685:SF22">
    <property type="entry name" value="CONDITIONED MEDIUM FACTOR RECEPTOR 1"/>
    <property type="match status" value="1"/>
</dbReference>